<dbReference type="EMBL" id="HBHK01002220">
    <property type="protein sequence ID" value="CAD9665317.1"/>
    <property type="molecule type" value="Transcribed_RNA"/>
</dbReference>
<dbReference type="InterPro" id="IPR011063">
    <property type="entry name" value="TilS/TtcA_N"/>
</dbReference>
<feature type="compositionally biased region" description="Basic and acidic residues" evidence="1">
    <location>
        <begin position="666"/>
        <end position="678"/>
    </location>
</feature>
<name>A0A7S2RBR9_9STRA</name>
<feature type="compositionally biased region" description="Basic and acidic residues" evidence="1">
    <location>
        <begin position="989"/>
        <end position="1001"/>
    </location>
</feature>
<accession>A0A7S2RBR9</accession>
<feature type="domain" description="tRNA(Ile)-lysidine/2-thiocytidine synthase N-terminal" evidence="3">
    <location>
        <begin position="765"/>
        <end position="930"/>
    </location>
</feature>
<dbReference type="Gene3D" id="3.40.640.10">
    <property type="entry name" value="Type I PLP-dependent aspartate aminotransferase-like (Major domain)"/>
    <property type="match status" value="1"/>
</dbReference>
<dbReference type="Pfam" id="PF00266">
    <property type="entry name" value="Aminotran_5"/>
    <property type="match status" value="1"/>
</dbReference>
<dbReference type="CDD" id="cd24138">
    <property type="entry name" value="TtcA-like"/>
    <property type="match status" value="1"/>
</dbReference>
<dbReference type="Gene3D" id="3.90.1150.10">
    <property type="entry name" value="Aspartate Aminotransferase, domain 1"/>
    <property type="match status" value="1"/>
</dbReference>
<dbReference type="PANTHER" id="PTHR43686">
    <property type="entry name" value="SULFURTRANSFERASE-RELATED"/>
    <property type="match status" value="1"/>
</dbReference>
<dbReference type="InterPro" id="IPR015424">
    <property type="entry name" value="PyrdxlP-dep_Trfase"/>
</dbReference>
<dbReference type="InterPro" id="IPR015421">
    <property type="entry name" value="PyrdxlP-dep_Trfase_major"/>
</dbReference>
<dbReference type="SUPFAM" id="SSF52402">
    <property type="entry name" value="Adenine nucleotide alpha hydrolases-like"/>
    <property type="match status" value="1"/>
</dbReference>
<dbReference type="Pfam" id="PF01171">
    <property type="entry name" value="ATP_bind_3"/>
    <property type="match status" value="1"/>
</dbReference>
<dbReference type="AlphaFoldDB" id="A0A7S2RBR9"/>
<feature type="region of interest" description="Disordered" evidence="1">
    <location>
        <begin position="659"/>
        <end position="679"/>
    </location>
</feature>
<proteinExistence type="predicted"/>
<dbReference type="Gene3D" id="3.40.50.620">
    <property type="entry name" value="HUPs"/>
    <property type="match status" value="1"/>
</dbReference>
<dbReference type="PANTHER" id="PTHR43686:SF1">
    <property type="entry name" value="AMINOTRAN_5 DOMAIN-CONTAINING PROTEIN"/>
    <property type="match status" value="1"/>
</dbReference>
<feature type="compositionally biased region" description="Polar residues" evidence="1">
    <location>
        <begin position="1010"/>
        <end position="1023"/>
    </location>
</feature>
<evidence type="ECO:0000313" key="4">
    <source>
        <dbReference type="EMBL" id="CAD9665317.1"/>
    </source>
</evidence>
<feature type="domain" description="Aminotransferase class V" evidence="2">
    <location>
        <begin position="73"/>
        <end position="445"/>
    </location>
</feature>
<reference evidence="4" key="1">
    <citation type="submission" date="2021-01" db="EMBL/GenBank/DDBJ databases">
        <authorList>
            <person name="Corre E."/>
            <person name="Pelletier E."/>
            <person name="Niang G."/>
            <person name="Scheremetjew M."/>
            <person name="Finn R."/>
            <person name="Kale V."/>
            <person name="Holt S."/>
            <person name="Cochrane G."/>
            <person name="Meng A."/>
            <person name="Brown T."/>
            <person name="Cohen L."/>
        </authorList>
    </citation>
    <scope>NUCLEOTIDE SEQUENCE</scope>
    <source>
        <strain evidence="4">NY070348D</strain>
    </source>
</reference>
<dbReference type="InterPro" id="IPR000192">
    <property type="entry name" value="Aminotrans_V_dom"/>
</dbReference>
<sequence>MSEEDAFRSFVDVPVSREKSLESRGASNDGPLVNKLAAVRDGVVGNWHKFNGPFGEHNLVYADWTASGRAYAPIEGYVNENVYPFYANTHTSTSISGLQSTCYRLEARQIIQQAVNGNTAKDVVLFTGSGATAAINKLVHVLGLKIPLGTNVAPESRPVVFVGPFEHHSNLLPWRESNADVVYVQEDKEGCGIDVDHLEKLLVEYKCRPLRIGSFSAASNVTGVVENVDAISALLHRHGALACWDYACAGPYADIDMNPVLDGTNPDRPFVHKDAIFISPHKFLGGVNSPGILVAKKRLFENKVPAAESVGGGTVYFVKKDSHRYLSNRVEREEGGTPDVVGAIRAGLAFQLKQSIGVATIEMVERKWAEKIAAKLGNHPNIALLGPNNAARDGKHFLPIASFLIRHGSHGLFLHYNFVSAMLNDLYGIQTRGGCMCAGPYAQRLLGMDSKVVDGIEAELVRDPKHSEYMRPGFSRLSLAYFISELEADFILDAVVEVATHGWRLLPQYRFNTRTGEWKHKTRFTKFPDRLWLEDAPLFNGISTSSSLSQGKEPAYSELLVRAKKIMCDPSLVKGEKLGDQGNLFSSEAAPLRWFLLPSEAQAELCGKAVPPPPQLEQNTQDVDERSGIALGPAIIDPQEYWKNLQTVDIQTLAGSAPTSSITKKSKLDNNKDNEPLSKKPKVICEDNSCFRVRKKDKFPVRSSELIRQEESSTQGVTVVASTDKLIGEMDMHNAKLRPKPPKNLIKQMGKAIADWDMIKEGDRLLLGLSGGKDSLTLLHLLLHFQKRAPIKFEVSACTIDPLIESFDPSSLIPYMKSLGVEYHFVQTPIFEQAKTSMQGSSICAFCARMKRGALYSCAREHGYNVLVLAQHLDDLVETTFMSLFEGGILRSMQANYTEQGSNLRIIRPLCYTREHDLKEFAYKEKLPVINENCPACFEAPQERKRMKKLLAKEETRSPQLFGSFRRGILPLMDPEVLDYLKEKTTYRDRVGTQKYRDRQKGNKRGQPAKNATPNGETVSGTSEKARPSDGTCSKCGEHGKCVCPNDNVTMNDVVKTD</sequence>
<protein>
    <submittedName>
        <fullName evidence="4">Uncharacterized protein</fullName>
    </submittedName>
</protein>
<evidence type="ECO:0000256" key="1">
    <source>
        <dbReference type="SAM" id="MobiDB-lite"/>
    </source>
</evidence>
<gene>
    <name evidence="4" type="ORF">QSP1433_LOCUS1320</name>
</gene>
<evidence type="ECO:0000259" key="3">
    <source>
        <dbReference type="Pfam" id="PF01171"/>
    </source>
</evidence>
<feature type="region of interest" description="Disordered" evidence="1">
    <location>
        <begin position="989"/>
        <end position="1035"/>
    </location>
</feature>
<dbReference type="InterPro" id="IPR015422">
    <property type="entry name" value="PyrdxlP-dep_Trfase_small"/>
</dbReference>
<organism evidence="4">
    <name type="scientific">Mucochytrium quahogii</name>
    <dbReference type="NCBI Taxonomy" id="96639"/>
    <lineage>
        <taxon>Eukaryota</taxon>
        <taxon>Sar</taxon>
        <taxon>Stramenopiles</taxon>
        <taxon>Bigyra</taxon>
        <taxon>Labyrinthulomycetes</taxon>
        <taxon>Thraustochytrida</taxon>
        <taxon>Thraustochytriidae</taxon>
        <taxon>Mucochytrium</taxon>
    </lineage>
</organism>
<dbReference type="SUPFAM" id="SSF53383">
    <property type="entry name" value="PLP-dependent transferases"/>
    <property type="match status" value="1"/>
</dbReference>
<dbReference type="InterPro" id="IPR014729">
    <property type="entry name" value="Rossmann-like_a/b/a_fold"/>
</dbReference>
<evidence type="ECO:0000259" key="2">
    <source>
        <dbReference type="Pfam" id="PF00266"/>
    </source>
</evidence>